<dbReference type="Proteomes" id="UP000076574">
    <property type="component" value="Unassembled WGS sequence"/>
</dbReference>
<dbReference type="InterPro" id="IPR001509">
    <property type="entry name" value="Epimerase_deHydtase"/>
</dbReference>
<dbReference type="CDD" id="cd05240">
    <property type="entry name" value="UDP_G4E_3_SDR_e"/>
    <property type="match status" value="1"/>
</dbReference>
<evidence type="ECO:0000259" key="1">
    <source>
        <dbReference type="Pfam" id="PF01370"/>
    </source>
</evidence>
<comment type="caution">
    <text evidence="2">The sequence shown here is derived from an EMBL/GenBank/DDBJ whole genome shotgun (WGS) entry which is preliminary data.</text>
</comment>
<keyword evidence="3" id="KW-1185">Reference proteome</keyword>
<dbReference type="SUPFAM" id="SSF51735">
    <property type="entry name" value="NAD(P)-binding Rossmann-fold domains"/>
    <property type="match status" value="1"/>
</dbReference>
<gene>
    <name evidence="2" type="ORF">A4A58_06675</name>
</gene>
<dbReference type="AlphaFoldDB" id="A0A161SQ86"/>
<dbReference type="RefSeq" id="WP_068733113.1">
    <property type="nucleotide sequence ID" value="NZ_LVYV01000012.1"/>
</dbReference>
<accession>A0A161SQ86</accession>
<dbReference type="Pfam" id="PF01370">
    <property type="entry name" value="Epimerase"/>
    <property type="match status" value="1"/>
</dbReference>
<reference evidence="2 3" key="1">
    <citation type="submission" date="2016-03" db="EMBL/GenBank/DDBJ databases">
        <title>Microsymbionts genomes from the relict species Vavilovia formosa (Stev.) Fed.</title>
        <authorList>
            <person name="Kopat V."/>
            <person name="Chirak E."/>
            <person name="Kimeklis A."/>
            <person name="Andronov E."/>
        </authorList>
    </citation>
    <scope>NUCLEOTIDE SEQUENCE [LARGE SCALE GENOMIC DNA]</scope>
    <source>
        <strain evidence="2 3">Vaf07</strain>
    </source>
</reference>
<feature type="domain" description="NAD-dependent epimerase/dehydratase" evidence="1">
    <location>
        <begin position="10"/>
        <end position="234"/>
    </location>
</feature>
<protein>
    <recommendedName>
        <fullName evidence="1">NAD-dependent epimerase/dehydratase domain-containing protein</fullName>
    </recommendedName>
</protein>
<organism evidence="2 3">
    <name type="scientific">Tardiphaga robiniae</name>
    <dbReference type="NCBI Taxonomy" id="943830"/>
    <lineage>
        <taxon>Bacteria</taxon>
        <taxon>Pseudomonadati</taxon>
        <taxon>Pseudomonadota</taxon>
        <taxon>Alphaproteobacteria</taxon>
        <taxon>Hyphomicrobiales</taxon>
        <taxon>Nitrobacteraceae</taxon>
        <taxon>Tardiphaga</taxon>
    </lineage>
</organism>
<dbReference type="OrthoDB" id="9801056at2"/>
<evidence type="ECO:0000313" key="2">
    <source>
        <dbReference type="EMBL" id="KZD23082.1"/>
    </source>
</evidence>
<name>A0A161SQ86_9BRAD</name>
<dbReference type="EMBL" id="LVYV01000012">
    <property type="protein sequence ID" value="KZD23082.1"/>
    <property type="molecule type" value="Genomic_DNA"/>
</dbReference>
<dbReference type="STRING" id="943830.A4A58_06675"/>
<dbReference type="InterPro" id="IPR036291">
    <property type="entry name" value="NAD(P)-bd_dom_sf"/>
</dbReference>
<dbReference type="InterPro" id="IPR050177">
    <property type="entry name" value="Lipid_A_modif_metabolic_enz"/>
</dbReference>
<dbReference type="PANTHER" id="PTHR43245">
    <property type="entry name" value="BIFUNCTIONAL POLYMYXIN RESISTANCE PROTEIN ARNA"/>
    <property type="match status" value="1"/>
</dbReference>
<dbReference type="Gene3D" id="3.40.50.720">
    <property type="entry name" value="NAD(P)-binding Rossmann-like Domain"/>
    <property type="match status" value="1"/>
</dbReference>
<proteinExistence type="predicted"/>
<evidence type="ECO:0000313" key="3">
    <source>
        <dbReference type="Proteomes" id="UP000076574"/>
    </source>
</evidence>
<sequence length="322" mass="34906">MSDAMANSGVLITGAAGFIGSALLRAFAAGGDGPVTALDLREVPLQERLDGVAYEHGEIRDPTLKEVIARVKPRTVVHLASVVAVGGDDRRDYEIDVLGTRNVLEACLAAGVGHLIVTSSGAAYGYHADNPVPLRETDPLRGNEDFPYARNKREVEEMLARWRNDHPQLRQTVFRPCTVLGPTTNNQITALFERSVVTGLSGTVTPFSLIADSDVVAALAQAVRTGKGGIYNLAGDGTLSLREIAQLNGKPFIPIPPAVMKGALWLLHALGLTKLTPQNVKFIQYRPVLDNTRLKSEFGYAPQLDARAVFERYRDERPEPMS</sequence>